<name>A0A852V4T8_9BACT</name>
<accession>A0A852V4T8</accession>
<dbReference type="InterPro" id="IPR000595">
    <property type="entry name" value="cNMP-bd_dom"/>
</dbReference>
<dbReference type="Gene3D" id="3.50.50.60">
    <property type="entry name" value="FAD/NAD(P)-binding domain"/>
    <property type="match status" value="2"/>
</dbReference>
<dbReference type="InterPro" id="IPR018490">
    <property type="entry name" value="cNMP-bd_dom_sf"/>
</dbReference>
<protein>
    <submittedName>
        <fullName evidence="4">Thioredoxin reductase (NADPH)</fullName>
        <ecNumber evidence="4">1.8.1.9</ecNumber>
    </submittedName>
</protein>
<evidence type="ECO:0000313" key="4">
    <source>
        <dbReference type="EMBL" id="NYF87973.1"/>
    </source>
</evidence>
<dbReference type="Pfam" id="PF07992">
    <property type="entry name" value="Pyr_redox_2"/>
    <property type="match status" value="1"/>
</dbReference>
<evidence type="ECO:0000256" key="1">
    <source>
        <dbReference type="ARBA" id="ARBA00022630"/>
    </source>
</evidence>
<sequence length="543" mass="58368">MIRPEELQSIPLFKCLTDQQRQRLAANVAELNVQAGEWIIREGETPSFFVLLAGALDLEKEYGGASKVRGQYQPGDFYGETPILLDAPTIASLRATEPSRLIRLDRNQFKELIDSSTECTNLVVQTMTKRLASMREYMRENNPLRVLVVGSPYSDECRDVRGFLALNRIPYEWVDGEREPDRIPGSNPAGLVGAFVVVDNVSFVGGPLTVRKLADALGISTKPNRPVYDVVVIGGGPAGLASAVYGASEGLNILLVERNATGGQAGTSSRIENYLGFPNGISGDELASRALKQASRFGSEIVMTRSVEAITQASTGYTVKLDGDLQINTRAIVLATGVRWRRLNASGLERLTGRGVLYGAARTEAPTVVGKKVFIVGGGNSAGQAAMFFSSYASSVTVLVRGSGLESSMSQYLIAQLGQRDNITVEAHTQVESVDGGGGLQSIRTSTQGEFRNRDADALFVMIGAHADTSWLPDELERDSNGFVCTGRDLSSFGPDRAPYSLETSLPGIFCAGDVRHDSIKRVSSAVGEGSMAIAFIHQFLAV</sequence>
<evidence type="ECO:0000256" key="2">
    <source>
        <dbReference type="ARBA" id="ARBA00023002"/>
    </source>
</evidence>
<dbReference type="CDD" id="cd00038">
    <property type="entry name" value="CAP_ED"/>
    <property type="match status" value="1"/>
</dbReference>
<dbReference type="PRINTS" id="PR00469">
    <property type="entry name" value="PNDRDTASEII"/>
</dbReference>
<dbReference type="SMART" id="SM00100">
    <property type="entry name" value="cNMP"/>
    <property type="match status" value="1"/>
</dbReference>
<reference evidence="4 5" key="1">
    <citation type="submission" date="2020-07" db="EMBL/GenBank/DDBJ databases">
        <title>Genomic Encyclopedia of Type Strains, Phase IV (KMG-V): Genome sequencing to study the core and pangenomes of soil and plant-associated prokaryotes.</title>
        <authorList>
            <person name="Whitman W."/>
        </authorList>
    </citation>
    <scope>NUCLEOTIDE SEQUENCE [LARGE SCALE GENOMIC DNA]</scope>
    <source>
        <strain evidence="4 5">M8UP22</strain>
    </source>
</reference>
<dbReference type="Proteomes" id="UP000564385">
    <property type="component" value="Unassembled WGS sequence"/>
</dbReference>
<feature type="domain" description="Cyclic nucleotide-binding" evidence="3">
    <location>
        <begin position="12"/>
        <end position="130"/>
    </location>
</feature>
<dbReference type="Pfam" id="PF00027">
    <property type="entry name" value="cNMP_binding"/>
    <property type="match status" value="1"/>
</dbReference>
<gene>
    <name evidence="4" type="ORF">HDF08_000040</name>
</gene>
<comment type="caution">
    <text evidence="4">The sequence shown here is derived from an EMBL/GenBank/DDBJ whole genome shotgun (WGS) entry which is preliminary data.</text>
</comment>
<dbReference type="PANTHER" id="PTHR48105">
    <property type="entry name" value="THIOREDOXIN REDUCTASE 1-RELATED-RELATED"/>
    <property type="match status" value="1"/>
</dbReference>
<dbReference type="AlphaFoldDB" id="A0A852V4T8"/>
<evidence type="ECO:0000259" key="3">
    <source>
        <dbReference type="PROSITE" id="PS50042"/>
    </source>
</evidence>
<dbReference type="SUPFAM" id="SSF51905">
    <property type="entry name" value="FAD/NAD(P)-binding domain"/>
    <property type="match status" value="1"/>
</dbReference>
<organism evidence="4 5">
    <name type="scientific">Tunturiibacter lichenicola</name>
    <dbReference type="NCBI Taxonomy" id="2051959"/>
    <lineage>
        <taxon>Bacteria</taxon>
        <taxon>Pseudomonadati</taxon>
        <taxon>Acidobacteriota</taxon>
        <taxon>Terriglobia</taxon>
        <taxon>Terriglobales</taxon>
        <taxon>Acidobacteriaceae</taxon>
        <taxon>Tunturiibacter</taxon>
    </lineage>
</organism>
<keyword evidence="1" id="KW-0285">Flavoprotein</keyword>
<proteinExistence type="predicted"/>
<dbReference type="EC" id="1.8.1.9" evidence="4"/>
<dbReference type="PRINTS" id="PR00368">
    <property type="entry name" value="FADPNR"/>
</dbReference>
<dbReference type="SUPFAM" id="SSF51206">
    <property type="entry name" value="cAMP-binding domain-like"/>
    <property type="match status" value="1"/>
</dbReference>
<evidence type="ECO:0000313" key="5">
    <source>
        <dbReference type="Proteomes" id="UP000564385"/>
    </source>
</evidence>
<dbReference type="Gene3D" id="2.60.120.10">
    <property type="entry name" value="Jelly Rolls"/>
    <property type="match status" value="1"/>
</dbReference>
<dbReference type="InterPro" id="IPR050097">
    <property type="entry name" value="Ferredoxin-NADP_redctase_2"/>
</dbReference>
<dbReference type="EMBL" id="JACCCU010000001">
    <property type="protein sequence ID" value="NYF87973.1"/>
    <property type="molecule type" value="Genomic_DNA"/>
</dbReference>
<dbReference type="PROSITE" id="PS50042">
    <property type="entry name" value="CNMP_BINDING_3"/>
    <property type="match status" value="1"/>
</dbReference>
<dbReference type="InterPro" id="IPR023753">
    <property type="entry name" value="FAD/NAD-binding_dom"/>
</dbReference>
<keyword evidence="2 4" id="KW-0560">Oxidoreductase</keyword>
<dbReference type="GO" id="GO:0004791">
    <property type="term" value="F:thioredoxin-disulfide reductase (NADPH) activity"/>
    <property type="evidence" value="ECO:0007669"/>
    <property type="project" value="UniProtKB-EC"/>
</dbReference>
<dbReference type="InterPro" id="IPR036188">
    <property type="entry name" value="FAD/NAD-bd_sf"/>
</dbReference>
<dbReference type="InterPro" id="IPR014710">
    <property type="entry name" value="RmlC-like_jellyroll"/>
</dbReference>